<feature type="domain" description="Luciferase-like" evidence="2">
    <location>
        <begin position="5"/>
        <end position="291"/>
    </location>
</feature>
<dbReference type="SUPFAM" id="SSF51679">
    <property type="entry name" value="Bacterial luciferase-like"/>
    <property type="match status" value="1"/>
</dbReference>
<keyword evidence="4" id="KW-1185">Reference proteome</keyword>
<dbReference type="EC" id="1.-.-.-" evidence="3"/>
<gene>
    <name evidence="3" type="ORF">ACFP0N_20120</name>
</gene>
<accession>A0ABW1F0A1</accession>
<proteinExistence type="predicted"/>
<evidence type="ECO:0000259" key="2">
    <source>
        <dbReference type="Pfam" id="PF00296"/>
    </source>
</evidence>
<dbReference type="InterPro" id="IPR050564">
    <property type="entry name" value="F420-G6PD/mer"/>
</dbReference>
<name>A0ABW1F0A1_9ACTN</name>
<sequence length="317" mass="34595">MTAFGYFLSCEEFTPAELVGQARLAERAGFTRLAISDHFHPWNDAQGNSPFVWGVIGALSEVTRLPVTTLVTCPTVRLHPAVTAQAAATADVQLTGGLRLGVGTGEALNEHVLGDRWPPFELRAQMLEEAVAVMRELFTGGVVSHHGVHYTVENARLYTPPEAGRLPVYVSAFGTKAAELAAEFADGLVTMTPDTWLIARYRAAGGTGPVLGGVKVCWSEERERAVKTVHRLWPSELLPGELAQVLPTPQHFEQATELVTEEQVARAVTCGDDPREHAGRLRGYVDAGFDEVYVGQIGPEQEGFFDFYREQVLPRLS</sequence>
<dbReference type="GO" id="GO:0016491">
    <property type="term" value="F:oxidoreductase activity"/>
    <property type="evidence" value="ECO:0007669"/>
    <property type="project" value="UniProtKB-KW"/>
</dbReference>
<dbReference type="PANTHER" id="PTHR43244:SF1">
    <property type="entry name" value="5,10-METHYLENETETRAHYDROMETHANOPTERIN REDUCTASE"/>
    <property type="match status" value="1"/>
</dbReference>
<dbReference type="PANTHER" id="PTHR43244">
    <property type="match status" value="1"/>
</dbReference>
<keyword evidence="1 3" id="KW-0560">Oxidoreductase</keyword>
<dbReference type="InterPro" id="IPR019945">
    <property type="entry name" value="F420_G6P_DH-rel"/>
</dbReference>
<comment type="caution">
    <text evidence="3">The sequence shown here is derived from an EMBL/GenBank/DDBJ whole genome shotgun (WGS) entry which is preliminary data.</text>
</comment>
<dbReference type="Gene3D" id="3.20.20.30">
    <property type="entry name" value="Luciferase-like domain"/>
    <property type="match status" value="1"/>
</dbReference>
<dbReference type="InterPro" id="IPR036661">
    <property type="entry name" value="Luciferase-like_sf"/>
</dbReference>
<evidence type="ECO:0000313" key="4">
    <source>
        <dbReference type="Proteomes" id="UP001596067"/>
    </source>
</evidence>
<dbReference type="Pfam" id="PF00296">
    <property type="entry name" value="Bac_luciferase"/>
    <property type="match status" value="1"/>
</dbReference>
<evidence type="ECO:0000256" key="1">
    <source>
        <dbReference type="ARBA" id="ARBA00023002"/>
    </source>
</evidence>
<dbReference type="EMBL" id="JBHSOD010000024">
    <property type="protein sequence ID" value="MFC5887278.1"/>
    <property type="molecule type" value="Genomic_DNA"/>
</dbReference>
<protein>
    <submittedName>
        <fullName evidence="3">TIGR03557 family F420-dependent LLM class oxidoreductase</fullName>
        <ecNumber evidence="3">1.-.-.-</ecNumber>
    </submittedName>
</protein>
<evidence type="ECO:0000313" key="3">
    <source>
        <dbReference type="EMBL" id="MFC5887278.1"/>
    </source>
</evidence>
<dbReference type="InterPro" id="IPR011251">
    <property type="entry name" value="Luciferase-like_dom"/>
</dbReference>
<organism evidence="3 4">
    <name type="scientific">Kitasatospora aburaviensis</name>
    <dbReference type="NCBI Taxonomy" id="67265"/>
    <lineage>
        <taxon>Bacteria</taxon>
        <taxon>Bacillati</taxon>
        <taxon>Actinomycetota</taxon>
        <taxon>Actinomycetes</taxon>
        <taxon>Kitasatosporales</taxon>
        <taxon>Streptomycetaceae</taxon>
        <taxon>Kitasatospora</taxon>
    </lineage>
</organism>
<dbReference type="RefSeq" id="WP_313761596.1">
    <property type="nucleotide sequence ID" value="NZ_BAAAVH010000077.1"/>
</dbReference>
<dbReference type="Proteomes" id="UP001596067">
    <property type="component" value="Unassembled WGS sequence"/>
</dbReference>
<dbReference type="CDD" id="cd01097">
    <property type="entry name" value="Tetrahydromethanopterin_reductase"/>
    <property type="match status" value="1"/>
</dbReference>
<dbReference type="NCBIfam" id="TIGR03557">
    <property type="entry name" value="F420_G6P_family"/>
    <property type="match status" value="1"/>
</dbReference>
<reference evidence="4" key="1">
    <citation type="journal article" date="2019" name="Int. J. Syst. Evol. Microbiol.">
        <title>The Global Catalogue of Microorganisms (GCM) 10K type strain sequencing project: providing services to taxonomists for standard genome sequencing and annotation.</title>
        <authorList>
            <consortium name="The Broad Institute Genomics Platform"/>
            <consortium name="The Broad Institute Genome Sequencing Center for Infectious Disease"/>
            <person name="Wu L."/>
            <person name="Ma J."/>
        </authorList>
    </citation>
    <scope>NUCLEOTIDE SEQUENCE [LARGE SCALE GENOMIC DNA]</scope>
    <source>
        <strain evidence="4">CGMCC 4.1469</strain>
    </source>
</reference>